<protein>
    <recommendedName>
        <fullName evidence="4">Lipoprotein</fullName>
    </recommendedName>
</protein>
<dbReference type="EMBL" id="AP024718">
    <property type="protein sequence ID" value="BCX87983.1"/>
    <property type="molecule type" value="Genomic_DNA"/>
</dbReference>
<evidence type="ECO:0000256" key="1">
    <source>
        <dbReference type="SAM" id="SignalP"/>
    </source>
</evidence>
<evidence type="ECO:0000313" key="3">
    <source>
        <dbReference type="Proteomes" id="UP001321450"/>
    </source>
</evidence>
<name>A0AAU9CCK6_9GAMM</name>
<dbReference type="PROSITE" id="PS51257">
    <property type="entry name" value="PROKAR_LIPOPROTEIN"/>
    <property type="match status" value="1"/>
</dbReference>
<feature type="signal peptide" evidence="1">
    <location>
        <begin position="1"/>
        <end position="25"/>
    </location>
</feature>
<evidence type="ECO:0000313" key="2">
    <source>
        <dbReference type="EMBL" id="BCX87983.1"/>
    </source>
</evidence>
<gene>
    <name evidence="2" type="ORF">MIN45_P0350</name>
</gene>
<reference evidence="3" key="1">
    <citation type="journal article" date="2024" name="Int. J. Syst. Evol. Microbiol.">
        <title>Methylomarinovum tepidoasis sp. nov., a moderately thermophilic methanotroph of the family Methylothermaceae isolated from a deep-sea hydrothermal field.</title>
        <authorList>
            <person name="Hirayama H."/>
            <person name="Takaki Y."/>
            <person name="Abe M."/>
            <person name="Miyazaki M."/>
            <person name="Uematsu K."/>
            <person name="Matsui Y."/>
            <person name="Takai K."/>
        </authorList>
    </citation>
    <scope>NUCLEOTIDE SEQUENCE [LARGE SCALE GENOMIC DNA]</scope>
    <source>
        <strain evidence="3">IN45</strain>
    </source>
</reference>
<feature type="chain" id="PRO_5043874289" description="Lipoprotein" evidence="1">
    <location>
        <begin position="26"/>
        <end position="141"/>
    </location>
</feature>
<organism evidence="2 3">
    <name type="scientific">Methylomarinovum tepidoasis</name>
    <dbReference type="NCBI Taxonomy" id="2840183"/>
    <lineage>
        <taxon>Bacteria</taxon>
        <taxon>Pseudomonadati</taxon>
        <taxon>Pseudomonadota</taxon>
        <taxon>Gammaproteobacteria</taxon>
        <taxon>Methylococcales</taxon>
        <taxon>Methylothermaceae</taxon>
        <taxon>Methylomarinovum</taxon>
    </lineage>
</organism>
<proteinExistence type="predicted"/>
<accession>A0AAU9CCK6</accession>
<dbReference type="Proteomes" id="UP001321450">
    <property type="component" value="Chromosome"/>
</dbReference>
<keyword evidence="3" id="KW-1185">Reference proteome</keyword>
<evidence type="ECO:0008006" key="4">
    <source>
        <dbReference type="Google" id="ProtNLM"/>
    </source>
</evidence>
<dbReference type="KEGG" id="meiy:MIN45_P0350"/>
<dbReference type="AlphaFoldDB" id="A0AAU9CCK6"/>
<keyword evidence="1" id="KW-0732">Signal</keyword>
<sequence>MRDRRLKKGKAGVLLVMTLVMGGCASLHSSGNPAEMVSRRAQARWDALVKGDLKAAYGYLSPGYRRLKPFERWKRGIFGVGIWQDARVDKVACPKADVCDVTVLVTSRLMVPRIGKPMVSTTPVYERWVYEGGDWWYLPGQ</sequence>